<name>I7M9I4_TETTS</name>
<keyword evidence="4 5" id="KW-0002">3D-structure</keyword>
<feature type="region of interest" description="Disordered" evidence="1">
    <location>
        <begin position="1"/>
        <end position="31"/>
    </location>
</feature>
<dbReference type="KEGG" id="tet:TTHERM_00565590"/>
<dbReference type="HOGENOM" id="CLU_1071397_0_0_1"/>
<dbReference type="GeneID" id="7844062"/>
<reference evidence="3" key="1">
    <citation type="journal article" date="2006" name="PLoS Biol.">
        <title>Macronuclear genome sequence of the ciliate Tetrahymena thermophila, a model eukaryote.</title>
        <authorList>
            <person name="Eisen J.A."/>
            <person name="Coyne R.S."/>
            <person name="Wu M."/>
            <person name="Wu D."/>
            <person name="Thiagarajan M."/>
            <person name="Wortman J.R."/>
            <person name="Badger J.H."/>
            <person name="Ren Q."/>
            <person name="Amedeo P."/>
            <person name="Jones K.M."/>
            <person name="Tallon L.J."/>
            <person name="Delcher A.L."/>
            <person name="Salzberg S.L."/>
            <person name="Silva J.C."/>
            <person name="Haas B.J."/>
            <person name="Majoros W.H."/>
            <person name="Farzad M."/>
            <person name="Carlton J.M."/>
            <person name="Smith R.K. Jr."/>
            <person name="Garg J."/>
            <person name="Pearlman R.E."/>
            <person name="Karrer K.M."/>
            <person name="Sun L."/>
            <person name="Manning G."/>
            <person name="Elde N.C."/>
            <person name="Turkewitz A.P."/>
            <person name="Asai D.J."/>
            <person name="Wilkes D.E."/>
            <person name="Wang Y."/>
            <person name="Cai H."/>
            <person name="Collins K."/>
            <person name="Stewart B.A."/>
            <person name="Lee S.R."/>
            <person name="Wilamowska K."/>
            <person name="Weinberg Z."/>
            <person name="Ruzzo W.L."/>
            <person name="Wloga D."/>
            <person name="Gaertig J."/>
            <person name="Frankel J."/>
            <person name="Tsao C.-C."/>
            <person name="Gorovsky M.A."/>
            <person name="Keeling P.J."/>
            <person name="Waller R.F."/>
            <person name="Patron N.J."/>
            <person name="Cherry J.M."/>
            <person name="Stover N.A."/>
            <person name="Krieger C.J."/>
            <person name="del Toro C."/>
            <person name="Ryder H.F."/>
            <person name="Williamson S.C."/>
            <person name="Barbeau R.A."/>
            <person name="Hamilton E.P."/>
            <person name="Orias E."/>
        </authorList>
    </citation>
    <scope>NUCLEOTIDE SEQUENCE [LARGE SCALE GENOMIC DNA]</scope>
    <source>
        <strain evidence="3">SB210</strain>
    </source>
</reference>
<dbReference type="OMA" id="QANNSEM"/>
<gene>
    <name evidence="2" type="ORF">TTHERM_00565590</name>
</gene>
<evidence type="ECO:0000313" key="3">
    <source>
        <dbReference type="Proteomes" id="UP000009168"/>
    </source>
</evidence>
<protein>
    <submittedName>
        <fullName evidence="2">Ptype ATPase, putative</fullName>
    </submittedName>
</protein>
<organism evidence="2 3">
    <name type="scientific">Tetrahymena thermophila (strain SB210)</name>
    <dbReference type="NCBI Taxonomy" id="312017"/>
    <lineage>
        <taxon>Eukaryota</taxon>
        <taxon>Sar</taxon>
        <taxon>Alveolata</taxon>
        <taxon>Ciliophora</taxon>
        <taxon>Intramacronucleata</taxon>
        <taxon>Oligohymenophorea</taxon>
        <taxon>Hymenostomatida</taxon>
        <taxon>Tetrahymenina</taxon>
        <taxon>Tetrahymenidae</taxon>
        <taxon>Tetrahymena</taxon>
    </lineage>
</organism>
<reference evidence="6" key="3">
    <citation type="journal article" date="2024" name="Elife">
        <title>Effect of alpha-tubulin acetylation on the doublet microtubule structure.</title>
        <authorList>
            <person name="Yang S.K."/>
            <person name="Kubo S."/>
            <person name="Black C.S."/>
            <person name="Peri K."/>
            <person name="Dai D."/>
            <person name="Legal T."/>
            <person name="Valente-Paterno M."/>
            <person name="Gaertig J."/>
            <person name="Bui K.H."/>
        </authorList>
    </citation>
    <scope>STRUCTURE BY ELECTRON MICROSCOPY (4.10 ANGSTROMS)</scope>
</reference>
<reference evidence="4 5" key="2">
    <citation type="journal article" date="2023" name="Nat. Commun.">
        <title>Native doublet microtubules from Tetrahymena thermophila reveal the importance of outer junction proteins.</title>
        <authorList>
            <person name="Kubo S."/>
            <person name="Black C.S."/>
            <person name="Joachimiak E."/>
            <person name="Yang S.K."/>
            <person name="Legal T."/>
            <person name="Peri K."/>
            <person name="Khalifa A.A.Z."/>
            <person name="Ghanaeian A."/>
            <person name="McCafferty C.L."/>
            <person name="Valente-Paterno M."/>
            <person name="De Bellis C."/>
            <person name="Huynh P.M."/>
            <person name="Fan Z."/>
            <person name="Marcotte E.M."/>
            <person name="Wloga D."/>
            <person name="Bui K.H."/>
        </authorList>
    </citation>
    <scope>STRUCTURE BY ELECTRON MICROSCOPY (3.70 ANGSTROMS)</scope>
</reference>
<dbReference type="AlphaFoldDB" id="I7M9I4"/>
<dbReference type="EMDB" id="EMD-40436"/>
<evidence type="ECO:0000256" key="1">
    <source>
        <dbReference type="SAM" id="MobiDB-lite"/>
    </source>
</evidence>
<evidence type="ECO:0000313" key="2">
    <source>
        <dbReference type="EMBL" id="EAS01814.2"/>
    </source>
</evidence>
<dbReference type="EMBL" id="GG662556">
    <property type="protein sequence ID" value="EAS01814.2"/>
    <property type="molecule type" value="Genomic_DNA"/>
</dbReference>
<sequence>MISKVSGYQGFSSYGDKPYPSLKPGRQVLSPNDVWEQTQRTRDDASMYENHQHYKTVYKVDVSNAVQPKDYQNHTHVKKGLQTQYQLQATGKSVLSYGSDRKDQTFDPNNETSKLKTGVEHWKSNYNANIKDPYSYSKASRPEWSYHLKPHQVDSKIGPTEYKTTFGEFGTKPTDKLNEYGNEIINKHEDPLKMGTTKSTFHIPNYTGFIPAARTVGKSLEHAAALNSRIDKSRATIVDNYHTKIPGYAGHQPKAPVNQRGFLREHCFSTVSSLKL</sequence>
<evidence type="ECO:0007829" key="5">
    <source>
        <dbReference type="PDB" id="8G3D"/>
    </source>
</evidence>
<dbReference type="PDB" id="8G2Z">
    <property type="method" value="EM"/>
    <property type="resolution" value="4.10 A"/>
    <property type="chains" value="4F=1-276"/>
</dbReference>
<keyword evidence="3" id="KW-1185">Reference proteome</keyword>
<proteinExistence type="evidence at protein level"/>
<dbReference type="PDB" id="8SF7">
    <property type="method" value="EM"/>
    <property type="resolution" value="4.10 A"/>
    <property type="chains" value="4F=1-276"/>
</dbReference>
<dbReference type="EMDB" id="EMD-29692"/>
<dbReference type="Proteomes" id="UP000009168">
    <property type="component" value="Unassembled WGS sequence"/>
</dbReference>
<dbReference type="PDB" id="8G3D">
    <property type="method" value="EM"/>
    <property type="resolution" value="3.70 A"/>
    <property type="chains" value="4F=1-276"/>
</dbReference>
<evidence type="ECO:0007829" key="4">
    <source>
        <dbReference type="PDB" id="8G2Z"/>
    </source>
</evidence>
<dbReference type="OrthoDB" id="59449at2759"/>
<accession>I7M9I4</accession>
<dbReference type="eggNOG" id="ENOG502R2KS">
    <property type="taxonomic scope" value="Eukaryota"/>
</dbReference>
<dbReference type="RefSeq" id="XP_001022059.2">
    <property type="nucleotide sequence ID" value="XM_001022059.3"/>
</dbReference>
<dbReference type="EMDB" id="EMD-29685"/>
<evidence type="ECO:0007829" key="6">
    <source>
        <dbReference type="PDB" id="8SF7"/>
    </source>
</evidence>
<dbReference type="InParanoid" id="I7M9I4"/>